<dbReference type="Proteomes" id="UP001652661">
    <property type="component" value="Chromosome 3L"/>
</dbReference>
<dbReference type="RefSeq" id="XP_017021091.1">
    <property type="nucleotide sequence ID" value="XM_017165602.2"/>
</dbReference>
<dbReference type="OrthoDB" id="7740893at2759"/>
<organism evidence="1 2">
    <name type="scientific">Drosophila kikkawai</name>
    <name type="common">Fruit fly</name>
    <dbReference type="NCBI Taxonomy" id="30033"/>
    <lineage>
        <taxon>Eukaryota</taxon>
        <taxon>Metazoa</taxon>
        <taxon>Ecdysozoa</taxon>
        <taxon>Arthropoda</taxon>
        <taxon>Hexapoda</taxon>
        <taxon>Insecta</taxon>
        <taxon>Pterygota</taxon>
        <taxon>Neoptera</taxon>
        <taxon>Endopterygota</taxon>
        <taxon>Diptera</taxon>
        <taxon>Brachycera</taxon>
        <taxon>Muscomorpha</taxon>
        <taxon>Ephydroidea</taxon>
        <taxon>Drosophilidae</taxon>
        <taxon>Drosophila</taxon>
        <taxon>Sophophora</taxon>
    </lineage>
</organism>
<dbReference type="GeneID" id="108073822"/>
<dbReference type="OMA" id="AECQYLV"/>
<sequence>METINFNEFTPKERYEIIKAFLVKMQGANSVPSQDWHVQKFFKHYLRKFYKVPAKLVNDIAYCQRAMKSHLVAHQTIVDAFGQQEDAAKIKIKNNYLHELEEILYQLNAECQYLVLRLQDDIDRFCLAFTEHDLKPDELVITDIVSQSIVPLIVDPEVSIKPYFVVERPTEDQLLRKYFVMDNPGEESLKPVVAPEPPQPLPLVSPANVVTASRLNLQAALQRARSQNKPAEKMPENDQPKRTKELFLQSVGLCTHKEYQQLKLSMIQIQKRKLKPSEKTK</sequence>
<reference evidence="2" key="1">
    <citation type="submission" date="2025-08" db="UniProtKB">
        <authorList>
            <consortium name="RefSeq"/>
        </authorList>
    </citation>
    <scope>IDENTIFICATION</scope>
    <source>
        <strain evidence="2">14028-0561.14</strain>
        <tissue evidence="2">Whole fly</tissue>
    </source>
</reference>
<protein>
    <submittedName>
        <fullName evidence="2">Uncharacterized protein</fullName>
    </submittedName>
</protein>
<keyword evidence="1" id="KW-1185">Reference proteome</keyword>
<evidence type="ECO:0000313" key="2">
    <source>
        <dbReference type="RefSeq" id="XP_017021091.1"/>
    </source>
</evidence>
<name>A0A6P4IE26_DROKI</name>
<gene>
    <name evidence="2" type="primary">LOC108073822</name>
</gene>
<proteinExistence type="predicted"/>
<evidence type="ECO:0000313" key="1">
    <source>
        <dbReference type="Proteomes" id="UP001652661"/>
    </source>
</evidence>
<dbReference type="AlphaFoldDB" id="A0A6P4IE26"/>
<accession>A0A6P4IE26</accession>